<dbReference type="AlphaFoldDB" id="A0A7G1KWK5"/>
<evidence type="ECO:0000313" key="2">
    <source>
        <dbReference type="EMBL" id="BCK58399.1"/>
    </source>
</evidence>
<protein>
    <submittedName>
        <fullName evidence="2">Uncharacterized protein</fullName>
    </submittedName>
</protein>
<feature type="compositionally biased region" description="Acidic residues" evidence="1">
    <location>
        <begin position="99"/>
        <end position="116"/>
    </location>
</feature>
<gene>
    <name evidence="2" type="ORF">NWFMUON74_61710</name>
</gene>
<dbReference type="RefSeq" id="WP_187685153.1">
    <property type="nucleotide sequence ID" value="NZ_AP023396.1"/>
</dbReference>
<evidence type="ECO:0000256" key="1">
    <source>
        <dbReference type="SAM" id="MobiDB-lite"/>
    </source>
</evidence>
<proteinExistence type="predicted"/>
<name>A0A7G1KWK5_9NOCA</name>
<keyword evidence="3" id="KW-1185">Reference proteome</keyword>
<accession>A0A7G1KWK5</accession>
<dbReference type="EMBL" id="AP023396">
    <property type="protein sequence ID" value="BCK58399.1"/>
    <property type="molecule type" value="Genomic_DNA"/>
</dbReference>
<feature type="region of interest" description="Disordered" evidence="1">
    <location>
        <begin position="87"/>
        <end position="157"/>
    </location>
</feature>
<dbReference type="KEGG" id="nwl:NWFMUON74_61710"/>
<dbReference type="Proteomes" id="UP000516173">
    <property type="component" value="Chromosome"/>
</dbReference>
<feature type="compositionally biased region" description="Basic residues" evidence="1">
    <location>
        <begin position="133"/>
        <end position="145"/>
    </location>
</feature>
<sequence>MRTYTEIDGGDTATVRAGSAAEHEQLARVLLEAAGEDRKREVRGISTGGKGFRVPVDIARSAGLIPEEAEFDADAVAQEGIQRLLENAELSPNALELDPSQDTEDSAAEQPTEEEPAAAPEEAEQPHEEPKKATARKAPAKKAAAKKPEAPADGGDS</sequence>
<reference evidence="2 3" key="1">
    <citation type="submission" date="2020-08" db="EMBL/GenBank/DDBJ databases">
        <title>Genome Sequencing of Nocardia wallacei strain FMUON74 and assembly.</title>
        <authorList>
            <person name="Toyokawa M."/>
            <person name="Uesaka K."/>
        </authorList>
    </citation>
    <scope>NUCLEOTIDE SEQUENCE [LARGE SCALE GENOMIC DNA]</scope>
    <source>
        <strain evidence="2 3">FMUON74</strain>
    </source>
</reference>
<dbReference type="GeneID" id="80350579"/>
<evidence type="ECO:0000313" key="3">
    <source>
        <dbReference type="Proteomes" id="UP000516173"/>
    </source>
</evidence>
<organism evidence="2 3">
    <name type="scientific">Nocardia wallacei</name>
    <dbReference type="NCBI Taxonomy" id="480035"/>
    <lineage>
        <taxon>Bacteria</taxon>
        <taxon>Bacillati</taxon>
        <taxon>Actinomycetota</taxon>
        <taxon>Actinomycetes</taxon>
        <taxon>Mycobacteriales</taxon>
        <taxon>Nocardiaceae</taxon>
        <taxon>Nocardia</taxon>
    </lineage>
</organism>